<dbReference type="Pfam" id="PF16321">
    <property type="entry name" value="Ribosom_S30AE_C"/>
    <property type="match status" value="1"/>
</dbReference>
<dbReference type="SUPFAM" id="SSF69754">
    <property type="entry name" value="Ribosome binding protein Y (YfiA homologue)"/>
    <property type="match status" value="1"/>
</dbReference>
<sequence>MKISVTFRNGEGENWQKVYAEERIQRLKKYLDAPAEAHIIVSMEKFRHFAEINLSSSGWNINAKEEAKDMHLAIDSCIEKIERQLKKQREKIREHKPRSIRRNKEMLDQVEEAEEISVNKVAETRKVILKPMSFDEAIMEIEGTKDRFILFRDSSSENVSLVYRRDDGNYVLIETNS</sequence>
<evidence type="ECO:0000313" key="3">
    <source>
        <dbReference type="EMBL" id="KUG23193.1"/>
    </source>
</evidence>
<gene>
    <name evidence="3" type="ORF">ASZ90_007034</name>
</gene>
<evidence type="ECO:0000259" key="2">
    <source>
        <dbReference type="Pfam" id="PF16321"/>
    </source>
</evidence>
<dbReference type="EMBL" id="LNQE01000917">
    <property type="protein sequence ID" value="KUG23193.1"/>
    <property type="molecule type" value="Genomic_DNA"/>
</dbReference>
<dbReference type="InterPro" id="IPR034694">
    <property type="entry name" value="HPF_long/plastid"/>
</dbReference>
<dbReference type="AlphaFoldDB" id="A0A0W8FQV4"/>
<organism evidence="3">
    <name type="scientific">hydrocarbon metagenome</name>
    <dbReference type="NCBI Taxonomy" id="938273"/>
    <lineage>
        <taxon>unclassified sequences</taxon>
        <taxon>metagenomes</taxon>
        <taxon>ecological metagenomes</taxon>
    </lineage>
</organism>
<dbReference type="CDD" id="cd00552">
    <property type="entry name" value="RaiA"/>
    <property type="match status" value="1"/>
</dbReference>
<dbReference type="GO" id="GO:0022627">
    <property type="term" value="C:cytosolic small ribosomal subunit"/>
    <property type="evidence" value="ECO:0007669"/>
    <property type="project" value="TreeGrafter"/>
</dbReference>
<dbReference type="InterPro" id="IPR050574">
    <property type="entry name" value="HPF/YfiA_ribosome-assoc"/>
</dbReference>
<dbReference type="NCBIfam" id="TIGR00741">
    <property type="entry name" value="yfiA"/>
    <property type="match status" value="1"/>
</dbReference>
<dbReference type="PANTHER" id="PTHR33231">
    <property type="entry name" value="30S RIBOSOMAL PROTEIN"/>
    <property type="match status" value="1"/>
</dbReference>
<evidence type="ECO:0000256" key="1">
    <source>
        <dbReference type="ARBA" id="ARBA00022845"/>
    </source>
</evidence>
<dbReference type="Gene3D" id="3.30.160.100">
    <property type="entry name" value="Ribosome hibernation promotion factor-like"/>
    <property type="match status" value="1"/>
</dbReference>
<comment type="caution">
    <text evidence="3">The sequence shown here is derived from an EMBL/GenBank/DDBJ whole genome shotgun (WGS) entry which is preliminary data.</text>
</comment>
<feature type="domain" description="Sigma 54 modulation/S30EA ribosomal protein C-terminal" evidence="2">
    <location>
        <begin position="120"/>
        <end position="170"/>
    </location>
</feature>
<protein>
    <submittedName>
        <fullName evidence="3">Ribosomal subunit interface protein</fullName>
    </submittedName>
</protein>
<dbReference type="GO" id="GO:0045900">
    <property type="term" value="P:negative regulation of translational elongation"/>
    <property type="evidence" value="ECO:0007669"/>
    <property type="project" value="TreeGrafter"/>
</dbReference>
<dbReference type="InterPro" id="IPR036567">
    <property type="entry name" value="RHF-like"/>
</dbReference>
<dbReference type="PANTHER" id="PTHR33231:SF1">
    <property type="entry name" value="30S RIBOSOMAL PROTEIN"/>
    <property type="match status" value="1"/>
</dbReference>
<dbReference type="InterPro" id="IPR038416">
    <property type="entry name" value="Ribosom_S30AE_C_sf"/>
</dbReference>
<dbReference type="Gene3D" id="3.30.505.50">
    <property type="entry name" value="Sigma 54 modulation/S30EA ribosomal protein, C-terminal domain"/>
    <property type="match status" value="1"/>
</dbReference>
<dbReference type="Pfam" id="PF02482">
    <property type="entry name" value="Ribosomal_S30AE"/>
    <property type="match status" value="1"/>
</dbReference>
<dbReference type="InterPro" id="IPR003489">
    <property type="entry name" value="RHF/RaiA"/>
</dbReference>
<name>A0A0W8FQV4_9ZZZZ</name>
<dbReference type="HAMAP" id="MF_00839">
    <property type="entry name" value="HPF"/>
    <property type="match status" value="1"/>
</dbReference>
<keyword evidence="1" id="KW-0810">Translation regulation</keyword>
<proteinExistence type="inferred from homology"/>
<dbReference type="InterPro" id="IPR032528">
    <property type="entry name" value="Ribosom_S30AE_C"/>
</dbReference>
<dbReference type="GO" id="GO:0043024">
    <property type="term" value="F:ribosomal small subunit binding"/>
    <property type="evidence" value="ECO:0007669"/>
    <property type="project" value="TreeGrafter"/>
</dbReference>
<reference evidence="3" key="1">
    <citation type="journal article" date="2015" name="Proc. Natl. Acad. Sci. U.S.A.">
        <title>Networks of energetic and metabolic interactions define dynamics in microbial communities.</title>
        <authorList>
            <person name="Embree M."/>
            <person name="Liu J.K."/>
            <person name="Al-Bassam M.M."/>
            <person name="Zengler K."/>
        </authorList>
    </citation>
    <scope>NUCLEOTIDE SEQUENCE</scope>
</reference>
<accession>A0A0W8FQV4</accession>